<gene>
    <name evidence="2" type="ORF">HMPREF1983_01038</name>
</gene>
<evidence type="ECO:0000313" key="3">
    <source>
        <dbReference type="Proteomes" id="UP000016637"/>
    </source>
</evidence>
<feature type="transmembrane region" description="Helical" evidence="1">
    <location>
        <begin position="123"/>
        <end position="147"/>
    </location>
</feature>
<feature type="transmembrane region" description="Helical" evidence="1">
    <location>
        <begin position="91"/>
        <end position="117"/>
    </location>
</feature>
<evidence type="ECO:0008006" key="4">
    <source>
        <dbReference type="Google" id="ProtNLM"/>
    </source>
</evidence>
<evidence type="ECO:0000313" key="2">
    <source>
        <dbReference type="EMBL" id="ERK57589.1"/>
    </source>
</evidence>
<keyword evidence="1" id="KW-0812">Transmembrane</keyword>
<comment type="caution">
    <text evidence="2">The sequence shown here is derived from an EMBL/GenBank/DDBJ whole genome shotgun (WGS) entry which is preliminary data.</text>
</comment>
<dbReference type="EMBL" id="AWVP01000063">
    <property type="protein sequence ID" value="ERK57589.1"/>
    <property type="molecule type" value="Genomic_DNA"/>
</dbReference>
<feature type="transmembrane region" description="Helical" evidence="1">
    <location>
        <begin position="159"/>
        <end position="181"/>
    </location>
</feature>
<dbReference type="AlphaFoldDB" id="U2QN20"/>
<feature type="transmembrane region" description="Helical" evidence="1">
    <location>
        <begin position="12"/>
        <end position="30"/>
    </location>
</feature>
<dbReference type="eggNOG" id="ENOG5033V7M">
    <property type="taxonomic scope" value="Bacteria"/>
</dbReference>
<reference evidence="2 3" key="1">
    <citation type="submission" date="2013-08" db="EMBL/GenBank/DDBJ databases">
        <authorList>
            <person name="Weinstock G."/>
            <person name="Sodergren E."/>
            <person name="Wylie T."/>
            <person name="Fulton L."/>
            <person name="Fulton R."/>
            <person name="Fronick C."/>
            <person name="O'Laughlin M."/>
            <person name="Godfrey J."/>
            <person name="Miner T."/>
            <person name="Herter B."/>
            <person name="Appelbaum E."/>
            <person name="Cordes M."/>
            <person name="Lek S."/>
            <person name="Wollam A."/>
            <person name="Pepin K.H."/>
            <person name="Palsikar V.B."/>
            <person name="Mitreva M."/>
            <person name="Wilson R.K."/>
        </authorList>
    </citation>
    <scope>NUCLEOTIDE SEQUENCE [LARGE SCALE GENOMIC DNA]</scope>
    <source>
        <strain evidence="2 3">ATCC 700627</strain>
    </source>
</reference>
<name>U2QN20_9BACL</name>
<keyword evidence="1" id="KW-0472">Membrane</keyword>
<feature type="transmembrane region" description="Helical" evidence="1">
    <location>
        <begin position="42"/>
        <end position="70"/>
    </location>
</feature>
<dbReference type="PATRIC" id="fig|1321820.3.peg.1010"/>
<sequence length="235" mass="27745">MEFRRALNNKLFLFIMFSSYIMFIFGYILLKTIDNINQVNYYQFILSVYTVFTQFGPLIISIPIINFINVDYKEKNIIFYKTLNYTVFKYFIQKFLVIFFWYFISAISALIILSLYYDNFKDFLIICFYFISVIISILLISGIFAFLFSNILFSFGVNIVFWILGIVVNSMLGGNSTFAFFDATNKTYKGFEKYFSTGDYSMLNMPEILIYIVSIFILVLIILKVMKKSWIKNGI</sequence>
<proteinExistence type="predicted"/>
<dbReference type="Proteomes" id="UP000016637">
    <property type="component" value="Unassembled WGS sequence"/>
</dbReference>
<dbReference type="HOGENOM" id="CLU_100606_0_0_9"/>
<evidence type="ECO:0000256" key="1">
    <source>
        <dbReference type="SAM" id="Phobius"/>
    </source>
</evidence>
<dbReference type="RefSeq" id="WP_021753694.1">
    <property type="nucleotide sequence ID" value="NZ_KI271876.1"/>
</dbReference>
<protein>
    <recommendedName>
        <fullName evidence="4">ABC-2 type transporter</fullName>
    </recommendedName>
</protein>
<keyword evidence="3" id="KW-1185">Reference proteome</keyword>
<feature type="transmembrane region" description="Helical" evidence="1">
    <location>
        <begin position="208"/>
        <end position="226"/>
    </location>
</feature>
<organism evidence="2 3">
    <name type="scientific">Gemella bergeri ATCC 700627</name>
    <dbReference type="NCBI Taxonomy" id="1321820"/>
    <lineage>
        <taxon>Bacteria</taxon>
        <taxon>Bacillati</taxon>
        <taxon>Bacillota</taxon>
        <taxon>Bacilli</taxon>
        <taxon>Bacillales</taxon>
        <taxon>Gemellaceae</taxon>
        <taxon>Gemella</taxon>
    </lineage>
</organism>
<accession>U2QN20</accession>
<keyword evidence="1" id="KW-1133">Transmembrane helix</keyword>